<reference evidence="1" key="2">
    <citation type="journal article" date="2015" name="Fish Shellfish Immunol.">
        <title>Early steps in the European eel (Anguilla anguilla)-Vibrio vulnificus interaction in the gills: Role of the RtxA13 toxin.</title>
        <authorList>
            <person name="Callol A."/>
            <person name="Pajuelo D."/>
            <person name="Ebbesson L."/>
            <person name="Teles M."/>
            <person name="MacKenzie S."/>
            <person name="Amaro C."/>
        </authorList>
    </citation>
    <scope>NUCLEOTIDE SEQUENCE</scope>
</reference>
<name>A0A0E9PDP0_ANGAN</name>
<evidence type="ECO:0000313" key="1">
    <source>
        <dbReference type="EMBL" id="JAH01958.1"/>
    </source>
</evidence>
<organism evidence="1">
    <name type="scientific">Anguilla anguilla</name>
    <name type="common">European freshwater eel</name>
    <name type="synonym">Muraena anguilla</name>
    <dbReference type="NCBI Taxonomy" id="7936"/>
    <lineage>
        <taxon>Eukaryota</taxon>
        <taxon>Metazoa</taxon>
        <taxon>Chordata</taxon>
        <taxon>Craniata</taxon>
        <taxon>Vertebrata</taxon>
        <taxon>Euteleostomi</taxon>
        <taxon>Actinopterygii</taxon>
        <taxon>Neopterygii</taxon>
        <taxon>Teleostei</taxon>
        <taxon>Anguilliformes</taxon>
        <taxon>Anguillidae</taxon>
        <taxon>Anguilla</taxon>
    </lineage>
</organism>
<proteinExistence type="predicted"/>
<reference evidence="1" key="1">
    <citation type="submission" date="2014-11" db="EMBL/GenBank/DDBJ databases">
        <authorList>
            <person name="Amaro Gonzalez C."/>
        </authorList>
    </citation>
    <scope>NUCLEOTIDE SEQUENCE</scope>
</reference>
<accession>A0A0E9PDP0</accession>
<protein>
    <submittedName>
        <fullName evidence="1">Uncharacterized protein</fullName>
    </submittedName>
</protein>
<sequence>MRSAYYKGTTQSTGPSYGIFHPVVTVYMVKRLNVWSFLCNFYTPETEYPLH</sequence>
<dbReference type="EMBL" id="GBXM01106619">
    <property type="protein sequence ID" value="JAH01958.1"/>
    <property type="molecule type" value="Transcribed_RNA"/>
</dbReference>
<dbReference type="AlphaFoldDB" id="A0A0E9PDP0"/>